<evidence type="ECO:0000313" key="2">
    <source>
        <dbReference type="Proteomes" id="UP001500979"/>
    </source>
</evidence>
<evidence type="ECO:0000313" key="1">
    <source>
        <dbReference type="EMBL" id="GAA2798678.1"/>
    </source>
</evidence>
<sequence length="71" mass="7962">MADALAAAGRAFVKPLHYDGGEVFPDFVLVEGVRGRETYEARKRAKQALYRDSGRSLLEWDVRDPLPSLAR</sequence>
<proteinExistence type="predicted"/>
<dbReference type="RefSeq" id="WP_344681423.1">
    <property type="nucleotide sequence ID" value="NZ_BAAAUX010000015.1"/>
</dbReference>
<name>A0ABN3VF49_9PSEU</name>
<protein>
    <submittedName>
        <fullName evidence="1">Uncharacterized protein</fullName>
    </submittedName>
</protein>
<dbReference type="Proteomes" id="UP001500979">
    <property type="component" value="Unassembled WGS sequence"/>
</dbReference>
<keyword evidence="2" id="KW-1185">Reference proteome</keyword>
<accession>A0ABN3VF49</accession>
<reference evidence="1 2" key="1">
    <citation type="journal article" date="2019" name="Int. J. Syst. Evol. Microbiol.">
        <title>The Global Catalogue of Microorganisms (GCM) 10K type strain sequencing project: providing services to taxonomists for standard genome sequencing and annotation.</title>
        <authorList>
            <consortium name="The Broad Institute Genomics Platform"/>
            <consortium name="The Broad Institute Genome Sequencing Center for Infectious Disease"/>
            <person name="Wu L."/>
            <person name="Ma J."/>
        </authorList>
    </citation>
    <scope>NUCLEOTIDE SEQUENCE [LARGE SCALE GENOMIC DNA]</scope>
    <source>
        <strain evidence="1 2">JCM 9383</strain>
    </source>
</reference>
<gene>
    <name evidence="1" type="ORF">GCM10010470_37330</name>
</gene>
<dbReference type="EMBL" id="BAAAUX010000015">
    <property type="protein sequence ID" value="GAA2798678.1"/>
    <property type="molecule type" value="Genomic_DNA"/>
</dbReference>
<organism evidence="1 2">
    <name type="scientific">Saccharopolyspora taberi</name>
    <dbReference type="NCBI Taxonomy" id="60895"/>
    <lineage>
        <taxon>Bacteria</taxon>
        <taxon>Bacillati</taxon>
        <taxon>Actinomycetota</taxon>
        <taxon>Actinomycetes</taxon>
        <taxon>Pseudonocardiales</taxon>
        <taxon>Pseudonocardiaceae</taxon>
        <taxon>Saccharopolyspora</taxon>
    </lineage>
</organism>
<comment type="caution">
    <text evidence="1">The sequence shown here is derived from an EMBL/GenBank/DDBJ whole genome shotgun (WGS) entry which is preliminary data.</text>
</comment>